<evidence type="ECO:0000256" key="8">
    <source>
        <dbReference type="SAM" id="SignalP"/>
    </source>
</evidence>
<dbReference type="Pfam" id="PF00019">
    <property type="entry name" value="TGF_beta"/>
    <property type="match status" value="1"/>
</dbReference>
<dbReference type="Gene3D" id="2.60.120.970">
    <property type="match status" value="1"/>
</dbReference>
<sequence length="603" mass="66915">MSRACFLIFLLRVLFVEESDNMANLSGSYFLQGNAILFVFAMLMWCCPTTQVTLHRDRRVVAVDEALVDRSVRPHGHASSSLVSGVGASIKQTSAFVDNQHPPQQDRGSVSQTGGGTHSSAGNEVPSGAENAQHFGSTKPPSARREGLSAGTYLERKWGREGGGKEHTRTGSSLVKQGGAASTRHVESSQEGGDEGMASRRQSEVGTEMDVIGAILDTERTQHRPADGLLKESGIGEEAGNRAPQQTTCEKCKKQRDEDLLEEYDPNALVQLRIENIKRRILDKLRMERPPQVNMSNVNVPAPLSEGNFIAEDDEQQEVRHHVQHVDDENEMEDYDTSEDYYGKTTRVIITTKAEAPPCPLTSMASSCFEFDISAVVRSRIASAELWLYWNGENSSGSSTNQTLSISQLSGHGLRTSRPIMNHHVPASQPAGWTTVDIKHTVRRWRSHSHTDQVVKITCPTCESNIILPFAAENTYRPFIVVRVADEHKSRRRRNVICDANTTDCCRQNFRVHFLDLGWDWVISPRGFDANYCRGSCANFNSPSLRHTSIMHTARSKNPGLNIPRPCCSPKSSGMLSMIYINEDGQFYTVDMPEMRILSCGCS</sequence>
<dbReference type="GO" id="GO:0005125">
    <property type="term" value="F:cytokine activity"/>
    <property type="evidence" value="ECO:0007669"/>
    <property type="project" value="TreeGrafter"/>
</dbReference>
<dbReference type="InterPro" id="IPR017948">
    <property type="entry name" value="TGFb_CS"/>
</dbReference>
<evidence type="ECO:0000259" key="9">
    <source>
        <dbReference type="PROSITE" id="PS51362"/>
    </source>
</evidence>
<dbReference type="InterPro" id="IPR001839">
    <property type="entry name" value="TGF-b_C"/>
</dbReference>
<dbReference type="GO" id="GO:0008083">
    <property type="term" value="F:growth factor activity"/>
    <property type="evidence" value="ECO:0007669"/>
    <property type="project" value="UniProtKB-KW"/>
</dbReference>
<dbReference type="PANTHER" id="PTHR11848">
    <property type="entry name" value="TGF-BETA FAMILY"/>
    <property type="match status" value="1"/>
</dbReference>
<dbReference type="CDD" id="cd13752">
    <property type="entry name" value="TGF_beta_INHB"/>
    <property type="match status" value="1"/>
</dbReference>
<feature type="chain" id="PRO_5003032901" evidence="8">
    <location>
        <begin position="19"/>
        <end position="603"/>
    </location>
</feature>
<comment type="similarity">
    <text evidence="2 6">Belongs to the TGF-beta family.</text>
</comment>
<name>D2J5T0_PARLI</name>
<evidence type="ECO:0000256" key="5">
    <source>
        <dbReference type="ARBA" id="ARBA00023157"/>
    </source>
</evidence>
<dbReference type="InterPro" id="IPR029034">
    <property type="entry name" value="Cystine-knot_cytokine"/>
</dbReference>
<organism evidence="10">
    <name type="scientific">Paracentrotus lividus</name>
    <name type="common">Common sea urchin</name>
    <dbReference type="NCBI Taxonomy" id="7656"/>
    <lineage>
        <taxon>Eukaryota</taxon>
        <taxon>Metazoa</taxon>
        <taxon>Echinodermata</taxon>
        <taxon>Eleutherozoa</taxon>
        <taxon>Echinozoa</taxon>
        <taxon>Echinoidea</taxon>
        <taxon>Euechinoidea</taxon>
        <taxon>Echinacea</taxon>
        <taxon>Camarodonta</taxon>
        <taxon>Echinidea</taxon>
        <taxon>Echinidae</taxon>
        <taxon>Paracentrotus</taxon>
    </lineage>
</organism>
<evidence type="ECO:0000256" key="3">
    <source>
        <dbReference type="ARBA" id="ARBA00022525"/>
    </source>
</evidence>
<dbReference type="InterPro" id="IPR001111">
    <property type="entry name" value="TGF-b_propeptide"/>
</dbReference>
<dbReference type="AlphaFoldDB" id="D2J5T0"/>
<dbReference type="SMART" id="SM00204">
    <property type="entry name" value="TGFB"/>
    <property type="match status" value="1"/>
</dbReference>
<dbReference type="PANTHER" id="PTHR11848:SF309">
    <property type="entry name" value="INHIBIN BETA CHAIN"/>
    <property type="match status" value="1"/>
</dbReference>
<feature type="region of interest" description="Disordered" evidence="7">
    <location>
        <begin position="97"/>
        <end position="207"/>
    </location>
</feature>
<evidence type="ECO:0000256" key="7">
    <source>
        <dbReference type="SAM" id="MobiDB-lite"/>
    </source>
</evidence>
<dbReference type="Gene3D" id="2.10.90.10">
    <property type="entry name" value="Cystine-knot cytokines"/>
    <property type="match status" value="1"/>
</dbReference>
<reference evidence="10" key="1">
    <citation type="journal article" date="2010" name="Development">
        <title>Nodal and BMP2/4 pattern the mesoderm and endoderm during development of the sea urchin embryo.</title>
        <authorList>
            <person name="Duboc V."/>
            <person name="Lapraz F."/>
            <person name="Saudemont A."/>
            <person name="Bessodes N."/>
            <person name="Mekpoh F."/>
            <person name="Haillot E."/>
            <person name="Quirin M."/>
            <person name="Lepage T."/>
        </authorList>
    </citation>
    <scope>NUCLEOTIDE SEQUENCE</scope>
</reference>
<dbReference type="Pfam" id="PF00688">
    <property type="entry name" value="TGFb_propeptide"/>
    <property type="match status" value="1"/>
</dbReference>
<proteinExistence type="evidence at transcript level"/>
<dbReference type="PROSITE" id="PS51362">
    <property type="entry name" value="TGF_BETA_2"/>
    <property type="match status" value="1"/>
</dbReference>
<dbReference type="GO" id="GO:0005615">
    <property type="term" value="C:extracellular space"/>
    <property type="evidence" value="ECO:0007669"/>
    <property type="project" value="TreeGrafter"/>
</dbReference>
<protein>
    <submittedName>
        <fullName evidence="10">Activin B</fullName>
    </submittedName>
</protein>
<dbReference type="PROSITE" id="PS00250">
    <property type="entry name" value="TGF_BETA_1"/>
    <property type="match status" value="1"/>
</dbReference>
<keyword evidence="8" id="KW-0732">Signal</keyword>
<comment type="subcellular location">
    <subcellularLocation>
        <location evidence="1">Secreted</location>
    </subcellularLocation>
</comment>
<feature type="compositionally biased region" description="Polar residues" evidence="7">
    <location>
        <begin position="97"/>
        <end position="122"/>
    </location>
</feature>
<evidence type="ECO:0000256" key="6">
    <source>
        <dbReference type="RuleBase" id="RU000354"/>
    </source>
</evidence>
<evidence type="ECO:0000256" key="1">
    <source>
        <dbReference type="ARBA" id="ARBA00004613"/>
    </source>
</evidence>
<feature type="domain" description="TGF-beta family profile" evidence="9">
    <location>
        <begin position="491"/>
        <end position="603"/>
    </location>
</feature>
<evidence type="ECO:0000256" key="2">
    <source>
        <dbReference type="ARBA" id="ARBA00006656"/>
    </source>
</evidence>
<dbReference type="SUPFAM" id="SSF57501">
    <property type="entry name" value="Cystine-knot cytokines"/>
    <property type="match status" value="1"/>
</dbReference>
<dbReference type="InterPro" id="IPR015615">
    <property type="entry name" value="TGF-beta-rel"/>
</dbReference>
<feature type="compositionally biased region" description="Basic and acidic residues" evidence="7">
    <location>
        <begin position="154"/>
        <end position="169"/>
    </location>
</feature>
<keyword evidence="4 6" id="KW-0339">Growth factor</keyword>
<keyword evidence="5" id="KW-1015">Disulfide bond</keyword>
<feature type="signal peptide" evidence="8">
    <location>
        <begin position="1"/>
        <end position="18"/>
    </location>
</feature>
<dbReference type="EMBL" id="GQ896540">
    <property type="protein sequence ID" value="ACZ60068.1"/>
    <property type="molecule type" value="mRNA"/>
</dbReference>
<accession>D2J5T0</accession>
<keyword evidence="3" id="KW-0964">Secreted</keyword>
<evidence type="ECO:0000313" key="10">
    <source>
        <dbReference type="EMBL" id="ACZ60068.1"/>
    </source>
</evidence>
<evidence type="ECO:0000256" key="4">
    <source>
        <dbReference type="ARBA" id="ARBA00023030"/>
    </source>
</evidence>